<dbReference type="InterPro" id="IPR003340">
    <property type="entry name" value="B3_DNA-bd"/>
</dbReference>
<accession>A0A654FUK4</accession>
<feature type="region of interest" description="Disordered" evidence="7">
    <location>
        <begin position="356"/>
        <end position="397"/>
    </location>
</feature>
<dbReference type="SUPFAM" id="SSF101936">
    <property type="entry name" value="DNA-binding pseudobarrel domain"/>
    <property type="match status" value="3"/>
</dbReference>
<dbReference type="CDD" id="cd10017">
    <property type="entry name" value="B3_DNA"/>
    <property type="match status" value="3"/>
</dbReference>
<dbReference type="SMART" id="SM01019">
    <property type="entry name" value="B3"/>
    <property type="match status" value="3"/>
</dbReference>
<evidence type="ECO:0000313" key="9">
    <source>
        <dbReference type="EMBL" id="VYS64558.1"/>
    </source>
</evidence>
<dbReference type="EMBL" id="CACRSJ010000109">
    <property type="protein sequence ID" value="VYS64558.1"/>
    <property type="molecule type" value="Genomic_DNA"/>
</dbReference>
<evidence type="ECO:0000259" key="8">
    <source>
        <dbReference type="PROSITE" id="PS50863"/>
    </source>
</evidence>
<evidence type="ECO:0000256" key="2">
    <source>
        <dbReference type="ARBA" id="ARBA00023015"/>
    </source>
</evidence>
<feature type="region of interest" description="Disordered" evidence="7">
    <location>
        <begin position="105"/>
        <end position="133"/>
    </location>
</feature>
<feature type="compositionally biased region" description="Low complexity" evidence="7">
    <location>
        <begin position="105"/>
        <end position="116"/>
    </location>
</feature>
<proteinExistence type="predicted"/>
<dbReference type="ExpressionAtlas" id="A0A654FUK4">
    <property type="expression patterns" value="baseline and differential"/>
</dbReference>
<feature type="domain" description="TF-B3" evidence="8">
    <location>
        <begin position="12"/>
        <end position="104"/>
    </location>
</feature>
<feature type="compositionally biased region" description="Acidic residues" evidence="7">
    <location>
        <begin position="117"/>
        <end position="133"/>
    </location>
</feature>
<dbReference type="PROSITE" id="PS50863">
    <property type="entry name" value="B3"/>
    <property type="match status" value="3"/>
</dbReference>
<comment type="subcellular location">
    <subcellularLocation>
        <location evidence="1">Nucleus</location>
    </subcellularLocation>
</comment>
<keyword evidence="6" id="KW-0175">Coiled coil</keyword>
<dbReference type="Gene3D" id="2.40.330.10">
    <property type="entry name" value="DNA-binding pseudobarrel domain"/>
    <property type="match status" value="3"/>
</dbReference>
<evidence type="ECO:0000256" key="7">
    <source>
        <dbReference type="SAM" id="MobiDB-lite"/>
    </source>
</evidence>
<dbReference type="PANTHER" id="PTHR31674">
    <property type="entry name" value="B3 DOMAIN-CONTAINING PROTEIN REM-LIKE 3-RELATED"/>
    <property type="match status" value="1"/>
</dbReference>
<evidence type="ECO:0000256" key="1">
    <source>
        <dbReference type="ARBA" id="ARBA00004123"/>
    </source>
</evidence>
<dbReference type="Pfam" id="PF02362">
    <property type="entry name" value="B3"/>
    <property type="match status" value="3"/>
</dbReference>
<evidence type="ECO:0000256" key="4">
    <source>
        <dbReference type="ARBA" id="ARBA00023163"/>
    </source>
</evidence>
<keyword evidence="4" id="KW-0804">Transcription</keyword>
<dbReference type="InterPro" id="IPR039218">
    <property type="entry name" value="REM_fam"/>
</dbReference>
<reference evidence="9 10" key="1">
    <citation type="submission" date="2019-11" db="EMBL/GenBank/DDBJ databases">
        <authorList>
            <person name="Jiao W.-B."/>
            <person name="Schneeberger K."/>
        </authorList>
    </citation>
    <scope>NUCLEOTIDE SEQUENCE [LARGE SCALE GENOMIC DNA]</scope>
    <source>
        <strain evidence="10">cv. An-1</strain>
    </source>
</reference>
<dbReference type="InterPro" id="IPR015300">
    <property type="entry name" value="DNA-bd_pseudobarrel_sf"/>
</dbReference>
<feature type="compositionally biased region" description="Basic and acidic residues" evidence="7">
    <location>
        <begin position="356"/>
        <end position="365"/>
    </location>
</feature>
<sequence>MANHPLSSSRSNRPFFVRSLAGHTSNLIIPDEFFTAHLEGKTGLTKLKLTSDASDRIWDVRLNGRRFAGGWDDFSAAHCLRDDDVLVFRLDVKMVFHVTPSGRSFSQIRTSSSSGDYDSDDDDDEAGDDDDDEAEHFSFTKHFSRANGLTKRCCMIDLMNLSGESWTLGLRHNKRTGQAFIRGRWRSFCHANELKPGSFYRFKLVRNGTRPLLQLCFKVIPQGNCSNSKANGKANVSEKYSWEDGSASTKQNKFLTVTLKHYMIQSGQLRLRRSFVRENGIKEAEEIILVDKNGVEWPSYVSSSKQRREFYMAHGWIRFCEANKLKTGETFTLEFVRGEGTTPMLKFCSEAKVKIEQEEAPEERGTPLPKRARVSAEVGHSRRTQAPNKSSDDPKILQRKQPLQPCSFSDQAKKVKQSIVNILTGIKRFRSELELKERNLEAALLEIDALGDKVSEINKILK</sequence>
<evidence type="ECO:0000256" key="5">
    <source>
        <dbReference type="ARBA" id="ARBA00023242"/>
    </source>
</evidence>
<evidence type="ECO:0000256" key="3">
    <source>
        <dbReference type="ARBA" id="ARBA00023125"/>
    </source>
</evidence>
<feature type="domain" description="TF-B3" evidence="8">
    <location>
        <begin position="156"/>
        <end position="218"/>
    </location>
</feature>
<evidence type="ECO:0000256" key="6">
    <source>
        <dbReference type="SAM" id="Coils"/>
    </source>
</evidence>
<feature type="coiled-coil region" evidence="6">
    <location>
        <begin position="426"/>
        <end position="453"/>
    </location>
</feature>
<name>A0A654FUK4_ARATH</name>
<dbReference type="Proteomes" id="UP000426265">
    <property type="component" value="Unassembled WGS sequence"/>
</dbReference>
<dbReference type="GO" id="GO:0005634">
    <property type="term" value="C:nucleus"/>
    <property type="evidence" value="ECO:0007669"/>
    <property type="project" value="UniProtKB-SubCell"/>
</dbReference>
<evidence type="ECO:0000313" key="10">
    <source>
        <dbReference type="Proteomes" id="UP000426265"/>
    </source>
</evidence>
<dbReference type="PANTHER" id="PTHR31674:SF20">
    <property type="entry name" value="B3 DOMAIN-CONTAINING PROTEIN REM2-RELATED"/>
    <property type="match status" value="1"/>
</dbReference>
<dbReference type="AlphaFoldDB" id="A0A654FUK4"/>
<gene>
    <name evidence="9" type="ORF">AN1_LOCUS19969</name>
</gene>
<keyword evidence="2" id="KW-0805">Transcription regulation</keyword>
<protein>
    <recommendedName>
        <fullName evidence="8">TF-B3 domain-containing protein</fullName>
    </recommendedName>
</protein>
<organism evidence="9 10">
    <name type="scientific">Arabidopsis thaliana</name>
    <name type="common">Mouse-ear cress</name>
    <dbReference type="NCBI Taxonomy" id="3702"/>
    <lineage>
        <taxon>Eukaryota</taxon>
        <taxon>Viridiplantae</taxon>
        <taxon>Streptophyta</taxon>
        <taxon>Embryophyta</taxon>
        <taxon>Tracheophyta</taxon>
        <taxon>Spermatophyta</taxon>
        <taxon>Magnoliopsida</taxon>
        <taxon>eudicotyledons</taxon>
        <taxon>Gunneridae</taxon>
        <taxon>Pentapetalae</taxon>
        <taxon>rosids</taxon>
        <taxon>malvids</taxon>
        <taxon>Brassicales</taxon>
        <taxon>Brassicaceae</taxon>
        <taxon>Camelineae</taxon>
        <taxon>Arabidopsis</taxon>
    </lineage>
</organism>
<feature type="domain" description="TF-B3" evidence="8">
    <location>
        <begin position="254"/>
        <end position="350"/>
    </location>
</feature>
<keyword evidence="5" id="KW-0539">Nucleus</keyword>
<keyword evidence="3" id="KW-0238">DNA-binding</keyword>
<dbReference type="GO" id="GO:0003677">
    <property type="term" value="F:DNA binding"/>
    <property type="evidence" value="ECO:0007669"/>
    <property type="project" value="UniProtKB-KW"/>
</dbReference>